<comment type="caution">
    <text evidence="1">The sequence shown here is derived from an EMBL/GenBank/DDBJ whole genome shotgun (WGS) entry which is preliminary data.</text>
</comment>
<reference evidence="1 2" key="1">
    <citation type="journal article" date="2019" name="Environ. Microbiol.">
        <title>Species interactions and distinct microbial communities in high Arctic permafrost affected cryosols are associated with the CH4 and CO2 gas fluxes.</title>
        <authorList>
            <person name="Altshuler I."/>
            <person name="Hamel J."/>
            <person name="Turney S."/>
            <person name="Magnuson E."/>
            <person name="Levesque R."/>
            <person name="Greer C."/>
            <person name="Whyte L.G."/>
        </authorList>
    </citation>
    <scope>NUCLEOTIDE SEQUENCE [LARGE SCALE GENOMIC DNA]</scope>
    <source>
        <strain evidence="1 2">S9.3B</strain>
    </source>
</reference>
<dbReference type="OrthoDB" id="8375at2"/>
<dbReference type="EMBL" id="RCZP01000005">
    <property type="protein sequence ID" value="TPG58667.1"/>
    <property type="molecule type" value="Genomic_DNA"/>
</dbReference>
<name>A0A502G942_9PROT</name>
<keyword evidence="2" id="KW-1185">Reference proteome</keyword>
<evidence type="ECO:0000313" key="2">
    <source>
        <dbReference type="Proteomes" id="UP000317078"/>
    </source>
</evidence>
<gene>
    <name evidence="1" type="ORF">EAH89_08325</name>
</gene>
<accession>A0A502G942</accession>
<evidence type="ECO:0008006" key="3">
    <source>
        <dbReference type="Google" id="ProtNLM"/>
    </source>
</evidence>
<dbReference type="AlphaFoldDB" id="A0A502G942"/>
<dbReference type="Proteomes" id="UP000317078">
    <property type="component" value="Unassembled WGS sequence"/>
</dbReference>
<sequence length="470" mass="51089">MAGALAWQAALADGPRIGDPPEAENMRLVGHEPLQSRAAYQPTIHRQGGRWIAYIGHMGGTDEVPSPVNALNGQAEANGTSVVDVTDPARPRYLAHIPGQPGTYEGGGAQMTRVCDGSQLPRGDRDAVYLLRAVGGQGHEIWDVRAPETPRLVTRLGGNLRDTHKSFWECGTGIAYLVSGVPGWRVRRMTEIYDLSDPARPTKIRDFGLPGQEPGTQGPVPTELHGPISTGPEGNRVYFGYGTNTGGVLQIVDRGKLLQGPAEPTRENLLLPELGRLTMSSLNGAHTTFPMLGMPIAEFRNDAVGATRDIVMIVDEAIQNECREARQMVWFADVSVVARPMVISSWTVPEASGNFCSRGGRFGAHSSNESMAPIFYKKLAFIAFFNAGVRALDVRDPYHPREVGYFIPPVRPETDKRCVTVDGQPRCRTAVQTNNVETDERGYVYIVDRANTGLDILEVTGPARAIAEGR</sequence>
<proteinExistence type="predicted"/>
<protein>
    <recommendedName>
        <fullName evidence="3">DUF839 domain-containing protein</fullName>
    </recommendedName>
</protein>
<evidence type="ECO:0000313" key="1">
    <source>
        <dbReference type="EMBL" id="TPG58667.1"/>
    </source>
</evidence>
<organism evidence="1 2">
    <name type="scientific">Muricoccus nepalensis</name>
    <dbReference type="NCBI Taxonomy" id="1854500"/>
    <lineage>
        <taxon>Bacteria</taxon>
        <taxon>Pseudomonadati</taxon>
        <taxon>Pseudomonadota</taxon>
        <taxon>Alphaproteobacteria</taxon>
        <taxon>Acetobacterales</taxon>
        <taxon>Roseomonadaceae</taxon>
        <taxon>Muricoccus</taxon>
    </lineage>
</organism>